<feature type="chain" id="PRO_5047446018" evidence="1">
    <location>
        <begin position="26"/>
        <end position="364"/>
    </location>
</feature>
<gene>
    <name evidence="3" type="ORF">H4W81_004919</name>
</gene>
<evidence type="ECO:0000313" key="4">
    <source>
        <dbReference type="Proteomes" id="UP000661607"/>
    </source>
</evidence>
<evidence type="ECO:0000313" key="3">
    <source>
        <dbReference type="EMBL" id="MBE1562140.1"/>
    </source>
</evidence>
<evidence type="ECO:0000256" key="1">
    <source>
        <dbReference type="SAM" id="SignalP"/>
    </source>
</evidence>
<keyword evidence="3" id="KW-0121">Carboxypeptidase</keyword>
<dbReference type="SUPFAM" id="SSF56601">
    <property type="entry name" value="beta-lactamase/transpeptidase-like"/>
    <property type="match status" value="1"/>
</dbReference>
<dbReference type="RefSeq" id="WP_192776927.1">
    <property type="nucleotide sequence ID" value="NZ_BAAASY010000034.1"/>
</dbReference>
<dbReference type="Gene3D" id="3.40.710.10">
    <property type="entry name" value="DD-peptidase/beta-lactamase superfamily"/>
    <property type="match status" value="1"/>
</dbReference>
<keyword evidence="1" id="KW-0732">Signal</keyword>
<dbReference type="Proteomes" id="UP000661607">
    <property type="component" value="Unassembled WGS sequence"/>
</dbReference>
<keyword evidence="3" id="KW-0645">Protease</keyword>
<protein>
    <submittedName>
        <fullName evidence="3">D-alanyl-D-alanine carboxypeptidase</fullName>
        <ecNumber evidence="3">3.4.16.4</ecNumber>
    </submittedName>
</protein>
<keyword evidence="3" id="KW-0378">Hydrolase</keyword>
<dbReference type="Pfam" id="PF00144">
    <property type="entry name" value="Beta-lactamase"/>
    <property type="match status" value="1"/>
</dbReference>
<proteinExistence type="predicted"/>
<name>A0ABR9KJZ2_9ACTN</name>
<dbReference type="GO" id="GO:0009002">
    <property type="term" value="F:serine-type D-Ala-D-Ala carboxypeptidase activity"/>
    <property type="evidence" value="ECO:0007669"/>
    <property type="project" value="UniProtKB-EC"/>
</dbReference>
<accession>A0ABR9KJZ2</accession>
<organism evidence="3 4">
    <name type="scientific">Nonomuraea africana</name>
    <dbReference type="NCBI Taxonomy" id="46171"/>
    <lineage>
        <taxon>Bacteria</taxon>
        <taxon>Bacillati</taxon>
        <taxon>Actinomycetota</taxon>
        <taxon>Actinomycetes</taxon>
        <taxon>Streptosporangiales</taxon>
        <taxon>Streptosporangiaceae</taxon>
        <taxon>Nonomuraea</taxon>
    </lineage>
</organism>
<dbReference type="InterPro" id="IPR012338">
    <property type="entry name" value="Beta-lactam/transpept-like"/>
</dbReference>
<dbReference type="InterPro" id="IPR050491">
    <property type="entry name" value="AmpC-like"/>
</dbReference>
<feature type="domain" description="Beta-lactamase-related" evidence="2">
    <location>
        <begin position="43"/>
        <end position="332"/>
    </location>
</feature>
<dbReference type="EMBL" id="JADBEF010000001">
    <property type="protein sequence ID" value="MBE1562140.1"/>
    <property type="molecule type" value="Genomic_DNA"/>
</dbReference>
<dbReference type="PANTHER" id="PTHR46825">
    <property type="entry name" value="D-ALANYL-D-ALANINE-CARBOXYPEPTIDASE/ENDOPEPTIDASE AMPH"/>
    <property type="match status" value="1"/>
</dbReference>
<dbReference type="PANTHER" id="PTHR46825:SF7">
    <property type="entry name" value="D-ALANYL-D-ALANINE CARBOXYPEPTIDASE"/>
    <property type="match status" value="1"/>
</dbReference>
<dbReference type="InterPro" id="IPR001466">
    <property type="entry name" value="Beta-lactam-related"/>
</dbReference>
<evidence type="ECO:0000259" key="2">
    <source>
        <dbReference type="Pfam" id="PF00144"/>
    </source>
</evidence>
<dbReference type="EC" id="3.4.16.4" evidence="3"/>
<comment type="caution">
    <text evidence="3">The sequence shown here is derived from an EMBL/GenBank/DDBJ whole genome shotgun (WGS) entry which is preliminary data.</text>
</comment>
<keyword evidence="4" id="KW-1185">Reference proteome</keyword>
<reference evidence="3 4" key="1">
    <citation type="submission" date="2020-10" db="EMBL/GenBank/DDBJ databases">
        <title>Sequencing the genomes of 1000 actinobacteria strains.</title>
        <authorList>
            <person name="Klenk H.-P."/>
        </authorList>
    </citation>
    <scope>NUCLEOTIDE SEQUENCE [LARGE SCALE GENOMIC DNA]</scope>
    <source>
        <strain evidence="3 4">DSM 43748</strain>
    </source>
</reference>
<feature type="signal peptide" evidence="1">
    <location>
        <begin position="1"/>
        <end position="25"/>
    </location>
</feature>
<sequence>MLHKSLTAVALVATTLVGLSPVAAAAEPPKMSLQQQLEKSVTVGVAGMQVRVIRNGTTSFGAAGVSQLGTTQPVALDGRFRIGSITKMFVATRVLMLVGDSKLDLDAPAYRYLPNVLNPQDHGAITVRMLLGHTNGLATYLDLLPLFTGGPDEVRKARFTHYTARELVDMALKRPADFAPGTKWAYSNTGYLLLGMLIENVTGEHWSKQVTKHILQPLRMKETFIPGDSTRIPGKHAHGYHQGLDITRLNPSFGGAAGEMISTTADLDIFQVALTSGKLISPRWLAEARKPGAHNKSWGLGVVTLPTSCGITMYGHTGGIPGYQSFSFASADSKHRVNGSVTVGKSGPQTEEHAFATVDAAVCG</sequence>